<keyword evidence="2" id="KW-0808">Transferase</keyword>
<dbReference type="InterPro" id="IPR026590">
    <property type="entry name" value="Ssirtuin_cat_dom"/>
</dbReference>
<organism evidence="6 7">
    <name type="scientific">Larsenimonas suaedae</name>
    <dbReference type="NCBI Taxonomy" id="1851019"/>
    <lineage>
        <taxon>Bacteria</taxon>
        <taxon>Pseudomonadati</taxon>
        <taxon>Pseudomonadota</taxon>
        <taxon>Gammaproteobacteria</taxon>
        <taxon>Oceanospirillales</taxon>
        <taxon>Halomonadaceae</taxon>
        <taxon>Larsenimonas</taxon>
    </lineage>
</organism>
<evidence type="ECO:0000313" key="6">
    <source>
        <dbReference type="EMBL" id="MDR5894562.1"/>
    </source>
</evidence>
<dbReference type="InterPro" id="IPR029035">
    <property type="entry name" value="DHS-like_NAD/FAD-binding_dom"/>
</dbReference>
<keyword evidence="4" id="KW-0862">Zinc</keyword>
<evidence type="ECO:0000256" key="4">
    <source>
        <dbReference type="PROSITE-ProRule" id="PRU00236"/>
    </source>
</evidence>
<dbReference type="EC" id="2.3.1.286" evidence="1"/>
<keyword evidence="7" id="KW-1185">Reference proteome</keyword>
<evidence type="ECO:0000259" key="5">
    <source>
        <dbReference type="PROSITE" id="PS50305"/>
    </source>
</evidence>
<dbReference type="RefSeq" id="WP_251593355.1">
    <property type="nucleotide sequence ID" value="NZ_JAMLJI010000002.1"/>
</dbReference>
<dbReference type="Proteomes" id="UP001269375">
    <property type="component" value="Unassembled WGS sequence"/>
</dbReference>
<dbReference type="NCBIfam" id="NF003738">
    <property type="entry name" value="PRK05333.1"/>
    <property type="match status" value="1"/>
</dbReference>
<feature type="domain" description="Deacetylase sirtuin-type" evidence="5">
    <location>
        <begin position="3"/>
        <end position="279"/>
    </location>
</feature>
<accession>A0ABU1GRA8</accession>
<dbReference type="Pfam" id="PF02146">
    <property type="entry name" value="SIR2"/>
    <property type="match status" value="1"/>
</dbReference>
<keyword evidence="3" id="KW-0520">NAD</keyword>
<gene>
    <name evidence="6" type="ORF">QC825_00580</name>
</gene>
<evidence type="ECO:0000256" key="1">
    <source>
        <dbReference type="ARBA" id="ARBA00012928"/>
    </source>
</evidence>
<feature type="binding site" evidence="4">
    <location>
        <position position="132"/>
    </location>
    <ligand>
        <name>Zn(2+)</name>
        <dbReference type="ChEBI" id="CHEBI:29105"/>
    </ligand>
</feature>
<dbReference type="PROSITE" id="PS50305">
    <property type="entry name" value="SIRTUIN"/>
    <property type="match status" value="1"/>
</dbReference>
<dbReference type="PANTHER" id="PTHR11085">
    <property type="entry name" value="NAD-DEPENDENT PROTEIN DEACYLASE SIRTUIN-5, MITOCHONDRIAL-RELATED"/>
    <property type="match status" value="1"/>
</dbReference>
<comment type="caution">
    <text evidence="6">The sequence shown here is derived from an EMBL/GenBank/DDBJ whole genome shotgun (WGS) entry which is preliminary data.</text>
</comment>
<feature type="binding site" evidence="4">
    <location>
        <position position="135"/>
    </location>
    <ligand>
        <name>Zn(2+)</name>
        <dbReference type="ChEBI" id="CHEBI:29105"/>
    </ligand>
</feature>
<feature type="active site" description="Proton acceptor" evidence="4">
    <location>
        <position position="124"/>
    </location>
</feature>
<feature type="binding site" evidence="4">
    <location>
        <position position="186"/>
    </location>
    <ligand>
        <name>Zn(2+)</name>
        <dbReference type="ChEBI" id="CHEBI:29105"/>
    </ligand>
</feature>
<dbReference type="InterPro" id="IPR050134">
    <property type="entry name" value="NAD-dep_sirtuin_deacylases"/>
</dbReference>
<dbReference type="EMBL" id="JARWAO010000001">
    <property type="protein sequence ID" value="MDR5894562.1"/>
    <property type="molecule type" value="Genomic_DNA"/>
</dbReference>
<evidence type="ECO:0000313" key="7">
    <source>
        <dbReference type="Proteomes" id="UP001269375"/>
    </source>
</evidence>
<protein>
    <recommendedName>
        <fullName evidence="1">protein acetyllysine N-acetyltransferase</fullName>
        <ecNumber evidence="1">2.3.1.286</ecNumber>
    </recommendedName>
</protein>
<dbReference type="SUPFAM" id="SSF52467">
    <property type="entry name" value="DHS-like NAD/FAD-binding domain"/>
    <property type="match status" value="1"/>
</dbReference>
<evidence type="ECO:0000256" key="3">
    <source>
        <dbReference type="ARBA" id="ARBA00023027"/>
    </source>
</evidence>
<name>A0ABU1GRA8_9GAMM</name>
<dbReference type="InterPro" id="IPR026591">
    <property type="entry name" value="Sirtuin_cat_small_dom_sf"/>
</dbReference>
<sequence>MSETAMDDSINALRAHLERHGPMCVLTGAGISTESGIPDYRDGEGQWKRPPPMSHQAFMKSESARKRYWARSLVGFSVLGTAQPGIAHEALARLEREGLVQGIITQNVDRLHQKAGSRNVIDLHGRADVVRCMACRWLLKRTVYHEWLAARNPNWTTLEAEVAPDGDADLDADDFSDVDIPPCPRCGHAIMKPDVVYFGDNVPRDRLARAMSWLDASGGLWVIGSSLMVFSGFRFARQAHRAGKPVLCLNRGHTRADELFTLKVEAPIGKAMAALTGGA</sequence>
<dbReference type="PANTHER" id="PTHR11085:SF10">
    <property type="entry name" value="NAD-DEPENDENT PROTEIN DEACYLASE SIRTUIN-5, MITOCHONDRIAL-RELATED"/>
    <property type="match status" value="1"/>
</dbReference>
<feature type="binding site" evidence="4">
    <location>
        <position position="183"/>
    </location>
    <ligand>
        <name>Zn(2+)</name>
        <dbReference type="ChEBI" id="CHEBI:29105"/>
    </ligand>
</feature>
<proteinExistence type="predicted"/>
<keyword evidence="4" id="KW-0479">Metal-binding</keyword>
<evidence type="ECO:0000256" key="2">
    <source>
        <dbReference type="ARBA" id="ARBA00022679"/>
    </source>
</evidence>
<dbReference type="Gene3D" id="3.30.1600.10">
    <property type="entry name" value="SIR2/SIRT2 'Small Domain"/>
    <property type="match status" value="1"/>
</dbReference>
<dbReference type="InterPro" id="IPR003000">
    <property type="entry name" value="Sirtuin"/>
</dbReference>
<dbReference type="Gene3D" id="3.40.50.1220">
    <property type="entry name" value="TPP-binding domain"/>
    <property type="match status" value="1"/>
</dbReference>
<reference evidence="6 7" key="1">
    <citation type="submission" date="2023-04" db="EMBL/GenBank/DDBJ databases">
        <title>A long-awaited taxogenomic arrangement of the family Halomonadaceae.</title>
        <authorList>
            <person name="De La Haba R."/>
            <person name="Chuvochina M."/>
            <person name="Wittouck S."/>
            <person name="Arahal D.R."/>
            <person name="Sanchez-Porro C."/>
            <person name="Hugenholtz P."/>
            <person name="Ventosa A."/>
        </authorList>
    </citation>
    <scope>NUCLEOTIDE SEQUENCE [LARGE SCALE GENOMIC DNA]</scope>
    <source>
        <strain evidence="6 7">DSM 22428</strain>
    </source>
</reference>